<organism evidence="1">
    <name type="scientific">Anguilla anguilla</name>
    <name type="common">European freshwater eel</name>
    <name type="synonym">Muraena anguilla</name>
    <dbReference type="NCBI Taxonomy" id="7936"/>
    <lineage>
        <taxon>Eukaryota</taxon>
        <taxon>Metazoa</taxon>
        <taxon>Chordata</taxon>
        <taxon>Craniata</taxon>
        <taxon>Vertebrata</taxon>
        <taxon>Euteleostomi</taxon>
        <taxon>Actinopterygii</taxon>
        <taxon>Neopterygii</taxon>
        <taxon>Teleostei</taxon>
        <taxon>Anguilliformes</taxon>
        <taxon>Anguillidae</taxon>
        <taxon>Anguilla</taxon>
    </lineage>
</organism>
<protein>
    <submittedName>
        <fullName evidence="1">Uncharacterized protein</fullName>
    </submittedName>
</protein>
<name>A0A0E9WBL3_ANGAN</name>
<dbReference type="EMBL" id="GBXM01021617">
    <property type="protein sequence ID" value="JAH86960.1"/>
    <property type="molecule type" value="Transcribed_RNA"/>
</dbReference>
<reference evidence="1" key="2">
    <citation type="journal article" date="2015" name="Fish Shellfish Immunol.">
        <title>Early steps in the European eel (Anguilla anguilla)-Vibrio vulnificus interaction in the gills: Role of the RtxA13 toxin.</title>
        <authorList>
            <person name="Callol A."/>
            <person name="Pajuelo D."/>
            <person name="Ebbesson L."/>
            <person name="Teles M."/>
            <person name="MacKenzie S."/>
            <person name="Amaro C."/>
        </authorList>
    </citation>
    <scope>NUCLEOTIDE SEQUENCE</scope>
</reference>
<dbReference type="AlphaFoldDB" id="A0A0E9WBL3"/>
<sequence length="60" mass="7185">MYKSLFYLNFCKPLQVHFCMLFVHLDLCLFNFTHCMHHRSSPCVQKSFKIEECAGIPRMI</sequence>
<proteinExistence type="predicted"/>
<reference evidence="1" key="1">
    <citation type="submission" date="2014-11" db="EMBL/GenBank/DDBJ databases">
        <authorList>
            <person name="Amaro Gonzalez C."/>
        </authorList>
    </citation>
    <scope>NUCLEOTIDE SEQUENCE</scope>
</reference>
<evidence type="ECO:0000313" key="1">
    <source>
        <dbReference type="EMBL" id="JAH86960.1"/>
    </source>
</evidence>
<accession>A0A0E9WBL3</accession>